<sequence length="122" mass="13150">MRYLKIVNNVSSTVEHSTASSSDVDVDVDVNTDADTDTDGDAVADTDTDTDTDANVVVSAALCSQLQFAVELRRRRSSLPTLRLDRRPPRLCGAVRCGVVRSGAVRFGLLRLCNICLPDIPA</sequence>
<dbReference type="EMBL" id="CH916371">
    <property type="protein sequence ID" value="EDV92028.1"/>
    <property type="molecule type" value="Genomic_DNA"/>
</dbReference>
<proteinExistence type="predicted"/>
<dbReference type="Proteomes" id="UP000001070">
    <property type="component" value="Unassembled WGS sequence"/>
</dbReference>
<dbReference type="AlphaFoldDB" id="B4JMT5"/>
<accession>B4JMT5</accession>
<dbReference type="HOGENOM" id="CLU_2029066_0_0_1"/>
<name>B4JMT5_DROGR</name>
<dbReference type="InParanoid" id="B4JMT5"/>
<organism evidence="3">
    <name type="scientific">Drosophila grimshawi</name>
    <name type="common">Hawaiian fruit fly</name>
    <name type="synonym">Idiomyia grimshawi</name>
    <dbReference type="NCBI Taxonomy" id="7222"/>
    <lineage>
        <taxon>Eukaryota</taxon>
        <taxon>Metazoa</taxon>
        <taxon>Ecdysozoa</taxon>
        <taxon>Arthropoda</taxon>
        <taxon>Hexapoda</taxon>
        <taxon>Insecta</taxon>
        <taxon>Pterygota</taxon>
        <taxon>Neoptera</taxon>
        <taxon>Endopterygota</taxon>
        <taxon>Diptera</taxon>
        <taxon>Brachycera</taxon>
        <taxon>Muscomorpha</taxon>
        <taxon>Ephydroidea</taxon>
        <taxon>Drosophilidae</taxon>
        <taxon>Drosophila</taxon>
        <taxon>Hawaiian Drosophila</taxon>
    </lineage>
</organism>
<reference evidence="2 3" key="1">
    <citation type="journal article" date="2007" name="Nature">
        <title>Evolution of genes and genomes on the Drosophila phylogeny.</title>
        <authorList>
            <consortium name="Drosophila 12 Genomes Consortium"/>
            <person name="Clark A.G."/>
            <person name="Eisen M.B."/>
            <person name="Smith D.R."/>
            <person name="Bergman C.M."/>
            <person name="Oliver B."/>
            <person name="Markow T.A."/>
            <person name="Kaufman T.C."/>
            <person name="Kellis M."/>
            <person name="Gelbart W."/>
            <person name="Iyer V.N."/>
            <person name="Pollard D.A."/>
            <person name="Sackton T.B."/>
            <person name="Larracuente A.M."/>
            <person name="Singh N.D."/>
            <person name="Abad J.P."/>
            <person name="Abt D.N."/>
            <person name="Adryan B."/>
            <person name="Aguade M."/>
            <person name="Akashi H."/>
            <person name="Anderson W.W."/>
            <person name="Aquadro C.F."/>
            <person name="Ardell D.H."/>
            <person name="Arguello R."/>
            <person name="Artieri C.G."/>
            <person name="Barbash D.A."/>
            <person name="Barker D."/>
            <person name="Barsanti P."/>
            <person name="Batterham P."/>
            <person name="Batzoglou S."/>
            <person name="Begun D."/>
            <person name="Bhutkar A."/>
            <person name="Blanco E."/>
            <person name="Bosak S.A."/>
            <person name="Bradley R.K."/>
            <person name="Brand A.D."/>
            <person name="Brent M.R."/>
            <person name="Brooks A.N."/>
            <person name="Brown R.H."/>
            <person name="Butlin R.K."/>
            <person name="Caggese C."/>
            <person name="Calvi B.R."/>
            <person name="Bernardo de Carvalho A."/>
            <person name="Caspi A."/>
            <person name="Castrezana S."/>
            <person name="Celniker S.E."/>
            <person name="Chang J.L."/>
            <person name="Chapple C."/>
            <person name="Chatterji S."/>
            <person name="Chinwalla A."/>
            <person name="Civetta A."/>
            <person name="Clifton S.W."/>
            <person name="Comeron J.M."/>
            <person name="Costello J.C."/>
            <person name="Coyne J.A."/>
            <person name="Daub J."/>
            <person name="David R.G."/>
            <person name="Delcher A.L."/>
            <person name="Delehaunty K."/>
            <person name="Do C.B."/>
            <person name="Ebling H."/>
            <person name="Edwards K."/>
            <person name="Eickbush T."/>
            <person name="Evans J.D."/>
            <person name="Filipski A."/>
            <person name="Findeiss S."/>
            <person name="Freyhult E."/>
            <person name="Fulton L."/>
            <person name="Fulton R."/>
            <person name="Garcia A.C."/>
            <person name="Gardiner A."/>
            <person name="Garfield D.A."/>
            <person name="Garvin B.E."/>
            <person name="Gibson G."/>
            <person name="Gilbert D."/>
            <person name="Gnerre S."/>
            <person name="Godfrey J."/>
            <person name="Good R."/>
            <person name="Gotea V."/>
            <person name="Gravely B."/>
            <person name="Greenberg A.J."/>
            <person name="Griffiths-Jones S."/>
            <person name="Gross S."/>
            <person name="Guigo R."/>
            <person name="Gustafson E.A."/>
            <person name="Haerty W."/>
            <person name="Hahn M.W."/>
            <person name="Halligan D.L."/>
            <person name="Halpern A.L."/>
            <person name="Halter G.M."/>
            <person name="Han M.V."/>
            <person name="Heger A."/>
            <person name="Hillier L."/>
            <person name="Hinrichs A.S."/>
            <person name="Holmes I."/>
            <person name="Hoskins R.A."/>
            <person name="Hubisz M.J."/>
            <person name="Hultmark D."/>
            <person name="Huntley M.A."/>
            <person name="Jaffe D.B."/>
            <person name="Jagadeeshan S."/>
            <person name="Jeck W.R."/>
            <person name="Johnson J."/>
            <person name="Jones C.D."/>
            <person name="Jordan W.C."/>
            <person name="Karpen G.H."/>
            <person name="Kataoka E."/>
            <person name="Keightley P.D."/>
            <person name="Kheradpour P."/>
            <person name="Kirkness E.F."/>
            <person name="Koerich L.B."/>
            <person name="Kristiansen K."/>
            <person name="Kudrna D."/>
            <person name="Kulathinal R.J."/>
            <person name="Kumar S."/>
            <person name="Kwok R."/>
            <person name="Lander E."/>
            <person name="Langley C.H."/>
            <person name="Lapoint R."/>
            <person name="Lazzaro B.P."/>
            <person name="Lee S.J."/>
            <person name="Levesque L."/>
            <person name="Li R."/>
            <person name="Lin C.F."/>
            <person name="Lin M.F."/>
            <person name="Lindblad-Toh K."/>
            <person name="Llopart A."/>
            <person name="Long M."/>
            <person name="Low L."/>
            <person name="Lozovsky E."/>
            <person name="Lu J."/>
            <person name="Luo M."/>
            <person name="Machado C.A."/>
            <person name="Makalowski W."/>
            <person name="Marzo M."/>
            <person name="Matsuda M."/>
            <person name="Matzkin L."/>
            <person name="McAllister B."/>
            <person name="McBride C.S."/>
            <person name="McKernan B."/>
            <person name="McKernan K."/>
            <person name="Mendez-Lago M."/>
            <person name="Minx P."/>
            <person name="Mollenhauer M.U."/>
            <person name="Montooth K."/>
            <person name="Mount S.M."/>
            <person name="Mu X."/>
            <person name="Myers E."/>
            <person name="Negre B."/>
            <person name="Newfeld S."/>
            <person name="Nielsen R."/>
            <person name="Noor M.A."/>
            <person name="O'Grady P."/>
            <person name="Pachter L."/>
            <person name="Papaceit M."/>
            <person name="Parisi M.J."/>
            <person name="Parisi M."/>
            <person name="Parts L."/>
            <person name="Pedersen J.S."/>
            <person name="Pesole G."/>
            <person name="Phillippy A.M."/>
            <person name="Ponting C.P."/>
            <person name="Pop M."/>
            <person name="Porcelli D."/>
            <person name="Powell J.R."/>
            <person name="Prohaska S."/>
            <person name="Pruitt K."/>
            <person name="Puig M."/>
            <person name="Quesneville H."/>
            <person name="Ram K.R."/>
            <person name="Rand D."/>
            <person name="Rasmussen M.D."/>
            <person name="Reed L.K."/>
            <person name="Reenan R."/>
            <person name="Reily A."/>
            <person name="Remington K.A."/>
            <person name="Rieger T.T."/>
            <person name="Ritchie M.G."/>
            <person name="Robin C."/>
            <person name="Rogers Y.H."/>
            <person name="Rohde C."/>
            <person name="Rozas J."/>
            <person name="Rubenfield M.J."/>
            <person name="Ruiz A."/>
            <person name="Russo S."/>
            <person name="Salzberg S.L."/>
            <person name="Sanchez-Gracia A."/>
            <person name="Saranga D.J."/>
            <person name="Sato H."/>
            <person name="Schaeffer S.W."/>
            <person name="Schatz M.C."/>
            <person name="Schlenke T."/>
            <person name="Schwartz R."/>
            <person name="Segarra C."/>
            <person name="Singh R.S."/>
            <person name="Sirot L."/>
            <person name="Sirota M."/>
            <person name="Sisneros N.B."/>
            <person name="Smith C.D."/>
            <person name="Smith T.F."/>
            <person name="Spieth J."/>
            <person name="Stage D.E."/>
            <person name="Stark A."/>
            <person name="Stephan W."/>
            <person name="Strausberg R.L."/>
            <person name="Strempel S."/>
            <person name="Sturgill D."/>
            <person name="Sutton G."/>
            <person name="Sutton G.G."/>
            <person name="Tao W."/>
            <person name="Teichmann S."/>
            <person name="Tobari Y.N."/>
            <person name="Tomimura Y."/>
            <person name="Tsolas J.M."/>
            <person name="Valente V.L."/>
            <person name="Venter E."/>
            <person name="Venter J.C."/>
            <person name="Vicario S."/>
            <person name="Vieira F.G."/>
            <person name="Vilella A.J."/>
            <person name="Villasante A."/>
            <person name="Walenz B."/>
            <person name="Wang J."/>
            <person name="Wasserman M."/>
            <person name="Watts T."/>
            <person name="Wilson D."/>
            <person name="Wilson R.K."/>
            <person name="Wing R.A."/>
            <person name="Wolfner M.F."/>
            <person name="Wong A."/>
            <person name="Wong G.K."/>
            <person name="Wu C.I."/>
            <person name="Wu G."/>
            <person name="Yamamoto D."/>
            <person name="Yang H.P."/>
            <person name="Yang S.P."/>
            <person name="Yorke J.A."/>
            <person name="Yoshida K."/>
            <person name="Zdobnov E."/>
            <person name="Zhang P."/>
            <person name="Zhang Y."/>
            <person name="Zimin A.V."/>
            <person name="Baldwin J."/>
            <person name="Abdouelleil A."/>
            <person name="Abdulkadir J."/>
            <person name="Abebe A."/>
            <person name="Abera B."/>
            <person name="Abreu J."/>
            <person name="Acer S.C."/>
            <person name="Aftuck L."/>
            <person name="Alexander A."/>
            <person name="An P."/>
            <person name="Anderson E."/>
            <person name="Anderson S."/>
            <person name="Arachi H."/>
            <person name="Azer M."/>
            <person name="Bachantsang P."/>
            <person name="Barry A."/>
            <person name="Bayul T."/>
            <person name="Berlin A."/>
            <person name="Bessette D."/>
            <person name="Bloom T."/>
            <person name="Blye J."/>
            <person name="Boguslavskiy L."/>
            <person name="Bonnet C."/>
            <person name="Boukhgalter B."/>
            <person name="Bourzgui I."/>
            <person name="Brown A."/>
            <person name="Cahill P."/>
            <person name="Channer S."/>
            <person name="Cheshatsang Y."/>
            <person name="Chuda L."/>
            <person name="Citroen M."/>
            <person name="Collymore A."/>
            <person name="Cooke P."/>
            <person name="Costello M."/>
            <person name="D'Aco K."/>
            <person name="Daza R."/>
            <person name="De Haan G."/>
            <person name="DeGray S."/>
            <person name="DeMaso C."/>
            <person name="Dhargay N."/>
            <person name="Dooley K."/>
            <person name="Dooley E."/>
            <person name="Doricent M."/>
            <person name="Dorje P."/>
            <person name="Dorjee K."/>
            <person name="Dupes A."/>
            <person name="Elong R."/>
            <person name="Falk J."/>
            <person name="Farina A."/>
            <person name="Faro S."/>
            <person name="Ferguson D."/>
            <person name="Fisher S."/>
            <person name="Foley C.D."/>
            <person name="Franke A."/>
            <person name="Friedrich D."/>
            <person name="Gadbois L."/>
            <person name="Gearin G."/>
            <person name="Gearin C.R."/>
            <person name="Giannoukos G."/>
            <person name="Goode T."/>
            <person name="Graham J."/>
            <person name="Grandbois E."/>
            <person name="Grewal S."/>
            <person name="Gyaltsen K."/>
            <person name="Hafez N."/>
            <person name="Hagos B."/>
            <person name="Hall J."/>
            <person name="Henson C."/>
            <person name="Hollinger A."/>
            <person name="Honan T."/>
            <person name="Huard M.D."/>
            <person name="Hughes L."/>
            <person name="Hurhula B."/>
            <person name="Husby M.E."/>
            <person name="Kamat A."/>
            <person name="Kanga B."/>
            <person name="Kashin S."/>
            <person name="Khazanovich D."/>
            <person name="Kisner P."/>
            <person name="Lance K."/>
            <person name="Lara M."/>
            <person name="Lee W."/>
            <person name="Lennon N."/>
            <person name="Letendre F."/>
            <person name="LeVine R."/>
            <person name="Lipovsky A."/>
            <person name="Liu X."/>
            <person name="Liu J."/>
            <person name="Liu S."/>
            <person name="Lokyitsang T."/>
            <person name="Lokyitsang Y."/>
            <person name="Lubonja R."/>
            <person name="Lui A."/>
            <person name="MacDonald P."/>
            <person name="Magnisalis V."/>
            <person name="Maru K."/>
            <person name="Matthews C."/>
            <person name="McCusker W."/>
            <person name="McDonough S."/>
            <person name="Mehta T."/>
            <person name="Meldrim J."/>
            <person name="Meneus L."/>
            <person name="Mihai O."/>
            <person name="Mihalev A."/>
            <person name="Mihova T."/>
            <person name="Mittelman R."/>
            <person name="Mlenga V."/>
            <person name="Montmayeur A."/>
            <person name="Mulrain L."/>
            <person name="Navidi A."/>
            <person name="Naylor J."/>
            <person name="Negash T."/>
            <person name="Nguyen T."/>
            <person name="Nguyen N."/>
            <person name="Nicol R."/>
            <person name="Norbu C."/>
            <person name="Norbu N."/>
            <person name="Novod N."/>
            <person name="O'Neill B."/>
            <person name="Osman S."/>
            <person name="Markiewicz E."/>
            <person name="Oyono O.L."/>
            <person name="Patti C."/>
            <person name="Phunkhang P."/>
            <person name="Pierre F."/>
            <person name="Priest M."/>
            <person name="Raghuraman S."/>
            <person name="Rege F."/>
            <person name="Reyes R."/>
            <person name="Rise C."/>
            <person name="Rogov P."/>
            <person name="Ross K."/>
            <person name="Ryan E."/>
            <person name="Settipalli S."/>
            <person name="Shea T."/>
            <person name="Sherpa N."/>
            <person name="Shi L."/>
            <person name="Shih D."/>
            <person name="Sparrow T."/>
            <person name="Spaulding J."/>
            <person name="Stalker J."/>
            <person name="Stange-Thomann N."/>
            <person name="Stavropoulos S."/>
            <person name="Stone C."/>
            <person name="Strader C."/>
            <person name="Tesfaye S."/>
            <person name="Thomson T."/>
            <person name="Thoulutsang Y."/>
            <person name="Thoulutsang D."/>
            <person name="Topham K."/>
            <person name="Topping I."/>
            <person name="Tsamla T."/>
            <person name="Vassiliev H."/>
            <person name="Vo A."/>
            <person name="Wangchuk T."/>
            <person name="Wangdi T."/>
            <person name="Weiand M."/>
            <person name="Wilkinson J."/>
            <person name="Wilson A."/>
            <person name="Yadav S."/>
            <person name="Young G."/>
            <person name="Yu Q."/>
            <person name="Zembek L."/>
            <person name="Zhong D."/>
            <person name="Zimmer A."/>
            <person name="Zwirko Z."/>
            <person name="Jaffe D.B."/>
            <person name="Alvarez P."/>
            <person name="Brockman W."/>
            <person name="Butler J."/>
            <person name="Chin C."/>
            <person name="Gnerre S."/>
            <person name="Grabherr M."/>
            <person name="Kleber M."/>
            <person name="Mauceli E."/>
            <person name="MacCallum I."/>
        </authorList>
    </citation>
    <scope>NUCLEOTIDE SEQUENCE [LARGE SCALE GENOMIC DNA]</scope>
    <source>
        <strain evidence="3">Tucson 15287-2541.00</strain>
    </source>
</reference>
<gene>
    <name evidence="2" type="primary">Dgri\GH24688</name>
    <name evidence="2" type="ORF">Dgri_GH24688</name>
</gene>
<evidence type="ECO:0000313" key="2">
    <source>
        <dbReference type="EMBL" id="EDV92028.1"/>
    </source>
</evidence>
<feature type="compositionally biased region" description="Acidic residues" evidence="1">
    <location>
        <begin position="24"/>
        <end position="48"/>
    </location>
</feature>
<evidence type="ECO:0000313" key="3">
    <source>
        <dbReference type="Proteomes" id="UP000001070"/>
    </source>
</evidence>
<feature type="region of interest" description="Disordered" evidence="1">
    <location>
        <begin position="21"/>
        <end position="48"/>
    </location>
</feature>
<keyword evidence="3" id="KW-1185">Reference proteome</keyword>
<evidence type="ECO:0000256" key="1">
    <source>
        <dbReference type="SAM" id="MobiDB-lite"/>
    </source>
</evidence>
<protein>
    <submittedName>
        <fullName evidence="2">GH24688</fullName>
    </submittedName>
</protein>